<reference evidence="4 5" key="1">
    <citation type="journal article" date="2014" name="Genome Biol. Evol.">
        <title>The secreted proteins of Achlya hypogyna and Thraustotheca clavata identify the ancestral oomycete secretome and reveal gene acquisitions by horizontal gene transfer.</title>
        <authorList>
            <person name="Misner I."/>
            <person name="Blouin N."/>
            <person name="Leonard G."/>
            <person name="Richards T.A."/>
            <person name="Lane C.E."/>
        </authorList>
    </citation>
    <scope>NUCLEOTIDE SEQUENCE [LARGE SCALE GENOMIC DNA]</scope>
    <source>
        <strain evidence="4 5">ATCC 48635</strain>
    </source>
</reference>
<keyword evidence="5" id="KW-1185">Reference proteome</keyword>
<evidence type="ECO:0000256" key="3">
    <source>
        <dbReference type="SAM" id="MobiDB-lite"/>
    </source>
</evidence>
<evidence type="ECO:0000313" key="5">
    <source>
        <dbReference type="Proteomes" id="UP000243579"/>
    </source>
</evidence>
<evidence type="ECO:0000256" key="1">
    <source>
        <dbReference type="ARBA" id="ARBA00022574"/>
    </source>
</evidence>
<protein>
    <submittedName>
        <fullName evidence="4">Uncharacterized protein</fullName>
    </submittedName>
</protein>
<proteinExistence type="predicted"/>
<dbReference type="PANTHER" id="PTHR19857:SF21">
    <property type="entry name" value="ANAPHASE-PROMOTING COMPLEX SUBUNIT 4 WD40 DOMAIN-CONTAINING PROTEIN"/>
    <property type="match status" value="1"/>
</dbReference>
<dbReference type="EMBL" id="JNBR01002050">
    <property type="protein sequence ID" value="OQR83891.1"/>
    <property type="molecule type" value="Genomic_DNA"/>
</dbReference>
<keyword evidence="2" id="KW-0677">Repeat</keyword>
<dbReference type="STRING" id="1202772.A0A1V9YDU8"/>
<accession>A0A1V9YDU8</accession>
<dbReference type="Gene3D" id="2.130.10.10">
    <property type="entry name" value="YVTN repeat-like/Quinoprotein amine dehydrogenase"/>
    <property type="match status" value="1"/>
</dbReference>
<keyword evidence="1" id="KW-0853">WD repeat</keyword>
<feature type="compositionally biased region" description="Low complexity" evidence="3">
    <location>
        <begin position="7"/>
        <end position="24"/>
    </location>
</feature>
<sequence length="549" mass="60536">MSKRKLPPTSAAAKKGKPAPATRPITAFFQRASVQPTTAVPAVEDIDSVSSQDRCPDMVISSAEDKSDDAKLVQSDLASGFEKQQSEAPKKPRRRHPPSAFTMLVRREHRGCMQRQELQRMLRSRLVTYAPLPLGLTPDVRANQWISTMAFDADGVILAAGSSSGTIALYDFDEYFYHLQQHRNASAKSVADVEDVAEGAKTYIPPVHVIPTSLELKRLRWNPWNQDEIACSFASRNEIFLFNLKKLPRQPYRVLRATSRPSSGYYDLLYVSKGKQVAIIAADTDGAIRQWDIHVPLKPQWQVSLPREYGAVNALALCGDQRHLVAGTEHGWIVVYDTATIIVPAFAQKPVPKRVAAIAVHALVRGLFVHDVHPGTAALGVVSMQLSPQTNSAMLCQLHNDWIVVVDVLEGRVRKVHTVLRQHQSVLSSGDATVVSAGADLFSSENRVVGTSVRWGDRFESSYLRLHHCEGNFVFNGAAFVTGLSNDDNLYVLDMHTHSYGERTLPSVQTLQRFRIPTQLMVTAVAAHPASNVVVCGTENNELLVIGAT</sequence>
<dbReference type="InterPro" id="IPR015943">
    <property type="entry name" value="WD40/YVTN_repeat-like_dom_sf"/>
</dbReference>
<name>A0A1V9YDU8_ACHHY</name>
<evidence type="ECO:0000313" key="4">
    <source>
        <dbReference type="EMBL" id="OQR83891.1"/>
    </source>
</evidence>
<dbReference type="InterPro" id="IPR036322">
    <property type="entry name" value="WD40_repeat_dom_sf"/>
</dbReference>
<feature type="region of interest" description="Disordered" evidence="3">
    <location>
        <begin position="1"/>
        <end position="24"/>
    </location>
</feature>
<dbReference type="SUPFAM" id="SSF50978">
    <property type="entry name" value="WD40 repeat-like"/>
    <property type="match status" value="1"/>
</dbReference>
<comment type="caution">
    <text evidence="4">The sequence shown here is derived from an EMBL/GenBank/DDBJ whole genome shotgun (WGS) entry which is preliminary data.</text>
</comment>
<dbReference type="Pfam" id="PF00400">
    <property type="entry name" value="WD40"/>
    <property type="match status" value="1"/>
</dbReference>
<evidence type="ECO:0000256" key="2">
    <source>
        <dbReference type="ARBA" id="ARBA00022737"/>
    </source>
</evidence>
<dbReference type="Proteomes" id="UP000243579">
    <property type="component" value="Unassembled WGS sequence"/>
</dbReference>
<dbReference type="OrthoDB" id="10260946at2759"/>
<dbReference type="SMART" id="SM00320">
    <property type="entry name" value="WD40"/>
    <property type="match status" value="4"/>
</dbReference>
<dbReference type="InterPro" id="IPR001680">
    <property type="entry name" value="WD40_rpt"/>
</dbReference>
<dbReference type="AlphaFoldDB" id="A0A1V9YDU8"/>
<dbReference type="PANTHER" id="PTHR19857">
    <property type="entry name" value="MITOCHONDRIAL DIVISION PROTEIN 1-RELATED"/>
    <property type="match status" value="1"/>
</dbReference>
<gene>
    <name evidence="4" type="ORF">ACHHYP_14132</name>
</gene>
<organism evidence="4 5">
    <name type="scientific">Achlya hypogyna</name>
    <name type="common">Oomycete</name>
    <name type="synonym">Protoachlya hypogyna</name>
    <dbReference type="NCBI Taxonomy" id="1202772"/>
    <lineage>
        <taxon>Eukaryota</taxon>
        <taxon>Sar</taxon>
        <taxon>Stramenopiles</taxon>
        <taxon>Oomycota</taxon>
        <taxon>Saprolegniomycetes</taxon>
        <taxon>Saprolegniales</taxon>
        <taxon>Achlyaceae</taxon>
        <taxon>Achlya</taxon>
    </lineage>
</organism>
<feature type="region of interest" description="Disordered" evidence="3">
    <location>
        <begin position="79"/>
        <end position="98"/>
    </location>
</feature>
<dbReference type="InterPro" id="IPR051179">
    <property type="entry name" value="WD_repeat_multifunction"/>
</dbReference>